<evidence type="ECO:0000256" key="3">
    <source>
        <dbReference type="ARBA" id="ARBA00022670"/>
    </source>
</evidence>
<organism evidence="12 13">
    <name type="scientific">Ketobacter alkanivorans</name>
    <dbReference type="NCBI Taxonomy" id="1917421"/>
    <lineage>
        <taxon>Bacteria</taxon>
        <taxon>Pseudomonadati</taxon>
        <taxon>Pseudomonadota</taxon>
        <taxon>Gammaproteobacteria</taxon>
        <taxon>Pseudomonadales</taxon>
        <taxon>Ketobacteraceae</taxon>
        <taxon>Ketobacter</taxon>
    </lineage>
</organism>
<keyword evidence="4 9" id="KW-0812">Transmembrane</keyword>
<comment type="subcellular location">
    <subcellularLocation>
        <location evidence="9">Cell membrane</location>
        <topology evidence="9">Multi-pass membrane protein</topology>
    </subcellularLocation>
</comment>
<dbReference type="AlphaFoldDB" id="A0A2K9LHY2"/>
<evidence type="ECO:0000256" key="2">
    <source>
        <dbReference type="ARBA" id="ARBA00022475"/>
    </source>
</evidence>
<feature type="transmembrane region" description="Helical" evidence="9">
    <location>
        <begin position="18"/>
        <end position="36"/>
    </location>
</feature>
<dbReference type="PANTHER" id="PTHR33695">
    <property type="entry name" value="LIPOPROTEIN SIGNAL PEPTIDASE"/>
    <property type="match status" value="1"/>
</dbReference>
<evidence type="ECO:0000256" key="8">
    <source>
        <dbReference type="ARBA" id="ARBA00023136"/>
    </source>
</evidence>
<keyword evidence="3 9" id="KW-0645">Protease</keyword>
<reference evidence="13" key="1">
    <citation type="submission" date="2017-08" db="EMBL/GenBank/DDBJ databases">
        <title>Direct submision.</title>
        <authorList>
            <person name="Kim S.-J."/>
            <person name="Rhee S.-K."/>
        </authorList>
    </citation>
    <scope>NUCLEOTIDE SEQUENCE [LARGE SCALE GENOMIC DNA]</scope>
    <source>
        <strain evidence="13">GI5</strain>
    </source>
</reference>
<evidence type="ECO:0000256" key="5">
    <source>
        <dbReference type="ARBA" id="ARBA00022750"/>
    </source>
</evidence>
<protein>
    <recommendedName>
        <fullName evidence="9">Lipoprotein signal peptidase</fullName>
        <ecNumber evidence="9">3.4.23.36</ecNumber>
    </recommendedName>
    <alternativeName>
        <fullName evidence="9">Prolipoprotein signal peptidase</fullName>
    </alternativeName>
    <alternativeName>
        <fullName evidence="9">Signal peptidase II</fullName>
        <shortName evidence="9">SPase II</shortName>
    </alternativeName>
</protein>
<evidence type="ECO:0000256" key="1">
    <source>
        <dbReference type="ARBA" id="ARBA00006139"/>
    </source>
</evidence>
<dbReference type="NCBIfam" id="TIGR00077">
    <property type="entry name" value="lspA"/>
    <property type="match status" value="1"/>
</dbReference>
<keyword evidence="5 9" id="KW-0064">Aspartyl protease</keyword>
<evidence type="ECO:0000313" key="12">
    <source>
        <dbReference type="EMBL" id="AUM11968.1"/>
    </source>
</evidence>
<proteinExistence type="inferred from homology"/>
<dbReference type="UniPathway" id="UPA00665"/>
<keyword evidence="7 9" id="KW-1133">Transmembrane helix</keyword>
<dbReference type="PRINTS" id="PR00781">
    <property type="entry name" value="LIPOSIGPTASE"/>
</dbReference>
<dbReference type="Pfam" id="PF01252">
    <property type="entry name" value="Peptidase_A8"/>
    <property type="match status" value="1"/>
</dbReference>
<comment type="pathway">
    <text evidence="9">Protein modification; lipoprotein biosynthesis (signal peptide cleavage).</text>
</comment>
<dbReference type="PROSITE" id="PS00855">
    <property type="entry name" value="SPASE_II"/>
    <property type="match status" value="1"/>
</dbReference>
<dbReference type="RefSeq" id="WP_101893305.1">
    <property type="nucleotide sequence ID" value="NZ_CP022684.1"/>
</dbReference>
<feature type="active site" evidence="9">
    <location>
        <position position="147"/>
    </location>
</feature>
<dbReference type="KEGG" id="kak:Kalk_05815"/>
<gene>
    <name evidence="9" type="primary">lspA</name>
    <name evidence="12" type="ORF">Kalk_05815</name>
</gene>
<evidence type="ECO:0000256" key="9">
    <source>
        <dbReference type="HAMAP-Rule" id="MF_00161"/>
    </source>
</evidence>
<evidence type="ECO:0000256" key="11">
    <source>
        <dbReference type="RuleBase" id="RU004181"/>
    </source>
</evidence>
<evidence type="ECO:0000256" key="4">
    <source>
        <dbReference type="ARBA" id="ARBA00022692"/>
    </source>
</evidence>
<comment type="similarity">
    <text evidence="1 9 11">Belongs to the peptidase A8 family.</text>
</comment>
<dbReference type="EMBL" id="CP022684">
    <property type="protein sequence ID" value="AUM11968.1"/>
    <property type="molecule type" value="Genomic_DNA"/>
</dbReference>
<dbReference type="GO" id="GO:0005886">
    <property type="term" value="C:plasma membrane"/>
    <property type="evidence" value="ECO:0007669"/>
    <property type="project" value="UniProtKB-SubCell"/>
</dbReference>
<dbReference type="GO" id="GO:0004190">
    <property type="term" value="F:aspartic-type endopeptidase activity"/>
    <property type="evidence" value="ECO:0007669"/>
    <property type="project" value="UniProtKB-UniRule"/>
</dbReference>
<dbReference type="PANTHER" id="PTHR33695:SF1">
    <property type="entry name" value="LIPOPROTEIN SIGNAL PEPTIDASE"/>
    <property type="match status" value="1"/>
</dbReference>
<comment type="catalytic activity">
    <reaction evidence="9 10">
        <text>Release of signal peptides from bacterial membrane prolipoproteins. Hydrolyzes -Xaa-Yaa-Zaa-|-(S,diacylglyceryl)Cys-, in which Xaa is hydrophobic (preferably Leu), and Yaa (Ala or Ser) and Zaa (Gly or Ala) have small, neutral side chains.</text>
        <dbReference type="EC" id="3.4.23.36"/>
    </reaction>
</comment>
<evidence type="ECO:0000256" key="6">
    <source>
        <dbReference type="ARBA" id="ARBA00022801"/>
    </source>
</evidence>
<comment type="function">
    <text evidence="9 10">This protein specifically catalyzes the removal of signal peptides from prolipoproteins.</text>
</comment>
<dbReference type="GO" id="GO:0006508">
    <property type="term" value="P:proteolysis"/>
    <property type="evidence" value="ECO:0007669"/>
    <property type="project" value="UniProtKB-KW"/>
</dbReference>
<feature type="active site" evidence="9">
    <location>
        <position position="129"/>
    </location>
</feature>
<keyword evidence="6 9" id="KW-0378">Hydrolase</keyword>
<accession>A0A2K9LHY2</accession>
<feature type="transmembrane region" description="Helical" evidence="9">
    <location>
        <begin position="101"/>
        <end position="119"/>
    </location>
</feature>
<keyword evidence="8 9" id="KW-0472">Membrane</keyword>
<feature type="transmembrane region" description="Helical" evidence="9">
    <location>
        <begin position="139"/>
        <end position="159"/>
    </location>
</feature>
<dbReference type="Proteomes" id="UP000235116">
    <property type="component" value="Chromosome"/>
</dbReference>
<sequence>MTETVKDKTGQATGMLQWLWLSAVVVVLDQITKLAVDGSFEKYERLEILPFFNLTLAYNKGAAFSFLAGAGGWQRWFFTAIAVGVSVMLIVWLRKLPKTDWWSAISISMILGGALGNLYDRVVYGHVIDFLDFHWQGSHFPAFNVADSAITVGAAMMILEMFRNPGNAK</sequence>
<feature type="transmembrane region" description="Helical" evidence="9">
    <location>
        <begin position="76"/>
        <end position="94"/>
    </location>
</feature>
<keyword evidence="13" id="KW-1185">Reference proteome</keyword>
<evidence type="ECO:0000256" key="7">
    <source>
        <dbReference type="ARBA" id="ARBA00022989"/>
    </source>
</evidence>
<keyword evidence="2 9" id="KW-1003">Cell membrane</keyword>
<dbReference type="InterPro" id="IPR001872">
    <property type="entry name" value="Peptidase_A8"/>
</dbReference>
<evidence type="ECO:0000313" key="13">
    <source>
        <dbReference type="Proteomes" id="UP000235116"/>
    </source>
</evidence>
<dbReference type="EC" id="3.4.23.36" evidence="9"/>
<evidence type="ECO:0000256" key="10">
    <source>
        <dbReference type="RuleBase" id="RU000594"/>
    </source>
</evidence>
<dbReference type="HAMAP" id="MF_00161">
    <property type="entry name" value="LspA"/>
    <property type="match status" value="1"/>
</dbReference>
<name>A0A2K9LHY2_9GAMM</name>
<dbReference type="OrthoDB" id="9810259at2"/>